<organism evidence="2 3">
    <name type="scientific">Elysia marginata</name>
    <dbReference type="NCBI Taxonomy" id="1093978"/>
    <lineage>
        <taxon>Eukaryota</taxon>
        <taxon>Metazoa</taxon>
        <taxon>Spiralia</taxon>
        <taxon>Lophotrochozoa</taxon>
        <taxon>Mollusca</taxon>
        <taxon>Gastropoda</taxon>
        <taxon>Heterobranchia</taxon>
        <taxon>Euthyneura</taxon>
        <taxon>Panpulmonata</taxon>
        <taxon>Sacoglossa</taxon>
        <taxon>Placobranchoidea</taxon>
        <taxon>Plakobranchidae</taxon>
        <taxon>Elysia</taxon>
    </lineage>
</organism>
<gene>
    <name evidence="2" type="ORF">ElyMa_007024800</name>
</gene>
<reference evidence="2 3" key="1">
    <citation type="journal article" date="2021" name="Elife">
        <title>Chloroplast acquisition without the gene transfer in kleptoplastic sea slugs, Plakobranchus ocellatus.</title>
        <authorList>
            <person name="Maeda T."/>
            <person name="Takahashi S."/>
            <person name="Yoshida T."/>
            <person name="Shimamura S."/>
            <person name="Takaki Y."/>
            <person name="Nagai Y."/>
            <person name="Toyoda A."/>
            <person name="Suzuki Y."/>
            <person name="Arimoto A."/>
            <person name="Ishii H."/>
            <person name="Satoh N."/>
            <person name="Nishiyama T."/>
            <person name="Hasebe M."/>
            <person name="Maruyama T."/>
            <person name="Minagawa J."/>
            <person name="Obokata J."/>
            <person name="Shigenobu S."/>
        </authorList>
    </citation>
    <scope>NUCLEOTIDE SEQUENCE [LARGE SCALE GENOMIC DNA]</scope>
</reference>
<feature type="non-terminal residue" evidence="2">
    <location>
        <position position="93"/>
    </location>
</feature>
<dbReference type="SUPFAM" id="SSF56436">
    <property type="entry name" value="C-type lectin-like"/>
    <property type="match status" value="1"/>
</dbReference>
<protein>
    <recommendedName>
        <fullName evidence="1">C-type lectin domain-containing protein</fullName>
    </recommendedName>
</protein>
<evidence type="ECO:0000313" key="2">
    <source>
        <dbReference type="EMBL" id="GFS25358.1"/>
    </source>
</evidence>
<dbReference type="InterPro" id="IPR001304">
    <property type="entry name" value="C-type_lectin-like"/>
</dbReference>
<sequence>MPTEYRGCKDRGYELIKSADWPLCLLVVWQIRRTYADAKRYCESREGALVEIMGKSFQKSIQDSVHHKDVFWIGFRYSLKTGEFRLTSWRRDS</sequence>
<dbReference type="Proteomes" id="UP000762676">
    <property type="component" value="Unassembled WGS sequence"/>
</dbReference>
<dbReference type="InterPro" id="IPR016186">
    <property type="entry name" value="C-type_lectin-like/link_sf"/>
</dbReference>
<proteinExistence type="predicted"/>
<name>A0AAV4JUG4_9GAST</name>
<dbReference type="EMBL" id="BMAT01014037">
    <property type="protein sequence ID" value="GFS25358.1"/>
    <property type="molecule type" value="Genomic_DNA"/>
</dbReference>
<dbReference type="AlphaFoldDB" id="A0AAV4JUG4"/>
<dbReference type="CDD" id="cd00037">
    <property type="entry name" value="CLECT"/>
    <property type="match status" value="1"/>
</dbReference>
<comment type="caution">
    <text evidence="2">The sequence shown here is derived from an EMBL/GenBank/DDBJ whole genome shotgun (WGS) entry which is preliminary data.</text>
</comment>
<feature type="domain" description="C-type lectin" evidence="1">
    <location>
        <begin position="33"/>
        <end position="87"/>
    </location>
</feature>
<dbReference type="Pfam" id="PF00059">
    <property type="entry name" value="Lectin_C"/>
    <property type="match status" value="1"/>
</dbReference>
<dbReference type="InterPro" id="IPR016187">
    <property type="entry name" value="CTDL_fold"/>
</dbReference>
<keyword evidence="3" id="KW-1185">Reference proteome</keyword>
<dbReference type="Gene3D" id="3.10.100.10">
    <property type="entry name" value="Mannose-Binding Protein A, subunit A"/>
    <property type="match status" value="1"/>
</dbReference>
<accession>A0AAV4JUG4</accession>
<evidence type="ECO:0000313" key="3">
    <source>
        <dbReference type="Proteomes" id="UP000762676"/>
    </source>
</evidence>
<evidence type="ECO:0000259" key="1">
    <source>
        <dbReference type="Pfam" id="PF00059"/>
    </source>
</evidence>